<comment type="caution">
    <text evidence="8">The sequence shown here is derived from an EMBL/GenBank/DDBJ whole genome shotgun (WGS) entry which is preliminary data.</text>
</comment>
<dbReference type="NCBIfam" id="TIGR01068">
    <property type="entry name" value="thioredoxin"/>
    <property type="match status" value="1"/>
</dbReference>
<dbReference type="Gene3D" id="3.40.30.10">
    <property type="entry name" value="Glutaredoxin"/>
    <property type="match status" value="1"/>
</dbReference>
<dbReference type="SUPFAM" id="SSF52833">
    <property type="entry name" value="Thioredoxin-like"/>
    <property type="match status" value="1"/>
</dbReference>
<dbReference type="FunFam" id="3.40.30.10:FF:000001">
    <property type="entry name" value="Thioredoxin"/>
    <property type="match status" value="1"/>
</dbReference>
<name>A0A100HLY6_9DEIO</name>
<evidence type="ECO:0000259" key="7">
    <source>
        <dbReference type="PROSITE" id="PS51352"/>
    </source>
</evidence>
<dbReference type="NCBIfam" id="NF008229">
    <property type="entry name" value="PRK10996.1"/>
    <property type="match status" value="1"/>
</dbReference>
<proteinExistence type="inferred from homology"/>
<dbReference type="CDD" id="cd02947">
    <property type="entry name" value="TRX_family"/>
    <property type="match status" value="1"/>
</dbReference>
<evidence type="ECO:0000313" key="8">
    <source>
        <dbReference type="EMBL" id="GAQ23163.1"/>
    </source>
</evidence>
<feature type="domain" description="Thioredoxin" evidence="7">
    <location>
        <begin position="34"/>
        <end position="149"/>
    </location>
</feature>
<dbReference type="GO" id="GO:0005829">
    <property type="term" value="C:cytosol"/>
    <property type="evidence" value="ECO:0007669"/>
    <property type="project" value="TreeGrafter"/>
</dbReference>
<organism evidence="8 9">
    <name type="scientific">Deinococcus grandis</name>
    <dbReference type="NCBI Taxonomy" id="57498"/>
    <lineage>
        <taxon>Bacteria</taxon>
        <taxon>Thermotogati</taxon>
        <taxon>Deinococcota</taxon>
        <taxon>Deinococci</taxon>
        <taxon>Deinococcales</taxon>
        <taxon>Deinococcaceae</taxon>
        <taxon>Deinococcus</taxon>
    </lineage>
</organism>
<dbReference type="GO" id="GO:0015035">
    <property type="term" value="F:protein-disulfide reductase activity"/>
    <property type="evidence" value="ECO:0007669"/>
    <property type="project" value="UniProtKB-UniRule"/>
</dbReference>
<keyword evidence="2" id="KW-0813">Transport</keyword>
<accession>A0A100HLY6</accession>
<dbReference type="GO" id="GO:0045454">
    <property type="term" value="P:cell redox homeostasis"/>
    <property type="evidence" value="ECO:0007669"/>
    <property type="project" value="TreeGrafter"/>
</dbReference>
<dbReference type="PROSITE" id="PS00194">
    <property type="entry name" value="THIOREDOXIN_1"/>
    <property type="match status" value="1"/>
</dbReference>
<dbReference type="InterPro" id="IPR005746">
    <property type="entry name" value="Thioredoxin"/>
</dbReference>
<keyword evidence="5" id="KW-0676">Redox-active center</keyword>
<reference evidence="9" key="1">
    <citation type="submission" date="2015-11" db="EMBL/GenBank/DDBJ databases">
        <title>Draft Genome Sequence of the Radioresistant Bacterium Deinococcus grandis, Isolated from Freshwater Fish in Japan.</title>
        <authorList>
            <person name="Satoh K."/>
            <person name="Onodera T."/>
            <person name="Omoso K."/>
            <person name="Takeda-Yano K."/>
            <person name="Katayama T."/>
            <person name="Oono Y."/>
            <person name="Narumi I."/>
        </authorList>
    </citation>
    <scope>NUCLEOTIDE SEQUENCE [LARGE SCALE GENOMIC DNA]</scope>
    <source>
        <strain evidence="9">ATCC 43672</strain>
    </source>
</reference>
<comment type="similarity">
    <text evidence="1">Belongs to the thioredoxin family.</text>
</comment>
<keyword evidence="3" id="KW-0249">Electron transport</keyword>
<dbReference type="InterPro" id="IPR036249">
    <property type="entry name" value="Thioredoxin-like_sf"/>
</dbReference>
<evidence type="ECO:0000256" key="1">
    <source>
        <dbReference type="ARBA" id="ARBA00008987"/>
    </source>
</evidence>
<evidence type="ECO:0000313" key="9">
    <source>
        <dbReference type="Proteomes" id="UP000056209"/>
    </source>
</evidence>
<dbReference type="Proteomes" id="UP000056209">
    <property type="component" value="Unassembled WGS sequence"/>
</dbReference>
<evidence type="ECO:0000256" key="6">
    <source>
        <dbReference type="NCBIfam" id="TIGR01068"/>
    </source>
</evidence>
<dbReference type="InterPro" id="IPR013766">
    <property type="entry name" value="Thioredoxin_domain"/>
</dbReference>
<sequence length="149" mass="15426">MPGPGGAHTRGMSDVLTCAACGAKNRVTTVPAGQVPGCARCGASLPWLINGTDATFAGDVQADVPVVVDFWAPWCGPCRVIGPVLEDLARERAGKLKIVKVNVDEHPRAPGDHAVQGIPTLLLFRGGKLVGRQVGAVPKATLSAWIDAN</sequence>
<dbReference type="PANTHER" id="PTHR45663">
    <property type="entry name" value="GEO12009P1"/>
    <property type="match status" value="1"/>
</dbReference>
<keyword evidence="4" id="KW-1015">Disulfide bond</keyword>
<evidence type="ECO:0000256" key="4">
    <source>
        <dbReference type="ARBA" id="ARBA00023157"/>
    </source>
</evidence>
<dbReference type="PANTHER" id="PTHR45663:SF11">
    <property type="entry name" value="GEO12009P1"/>
    <property type="match status" value="1"/>
</dbReference>
<protein>
    <recommendedName>
        <fullName evidence="6">Thioredoxin</fullName>
    </recommendedName>
</protein>
<dbReference type="PROSITE" id="PS51352">
    <property type="entry name" value="THIOREDOXIN_2"/>
    <property type="match status" value="1"/>
</dbReference>
<dbReference type="EMBL" id="BCMS01000002">
    <property type="protein sequence ID" value="GAQ23163.1"/>
    <property type="molecule type" value="Genomic_DNA"/>
</dbReference>
<dbReference type="Pfam" id="PF00085">
    <property type="entry name" value="Thioredoxin"/>
    <property type="match status" value="1"/>
</dbReference>
<dbReference type="InterPro" id="IPR017937">
    <property type="entry name" value="Thioredoxin_CS"/>
</dbReference>
<dbReference type="Gene3D" id="2.30.30.380">
    <property type="entry name" value="Zn-finger domain of Sec23/24"/>
    <property type="match status" value="1"/>
</dbReference>
<evidence type="ECO:0000256" key="5">
    <source>
        <dbReference type="ARBA" id="ARBA00023284"/>
    </source>
</evidence>
<keyword evidence="9" id="KW-1185">Reference proteome</keyword>
<gene>
    <name evidence="8" type="ORF">DEIGR_200018</name>
</gene>
<evidence type="ECO:0000256" key="3">
    <source>
        <dbReference type="ARBA" id="ARBA00022982"/>
    </source>
</evidence>
<evidence type="ECO:0000256" key="2">
    <source>
        <dbReference type="ARBA" id="ARBA00022448"/>
    </source>
</evidence>
<dbReference type="AlphaFoldDB" id="A0A100HLY6"/>
<dbReference type="PRINTS" id="PR00421">
    <property type="entry name" value="THIOREDOXIN"/>
</dbReference>